<gene>
    <name evidence="1" type="ORF">ACFY05_33525</name>
</gene>
<accession>A0ABW6VJ13</accession>
<dbReference type="Proteomes" id="UP001602119">
    <property type="component" value="Unassembled WGS sequence"/>
</dbReference>
<name>A0ABW6VJ13_MICFU</name>
<evidence type="ECO:0000313" key="1">
    <source>
        <dbReference type="EMBL" id="MFF4777759.1"/>
    </source>
</evidence>
<sequence length="54" mass="6375">MDHGREAGRGPYLPQCPRVRDRHLELILQDLDRFQQDRAVHAEAVQRIQVQISR</sequence>
<protein>
    <submittedName>
        <fullName evidence="1">Uncharacterized protein</fullName>
    </submittedName>
</protein>
<dbReference type="EMBL" id="JBIAXI010000025">
    <property type="protein sequence ID" value="MFF4777759.1"/>
    <property type="molecule type" value="Genomic_DNA"/>
</dbReference>
<evidence type="ECO:0000313" key="2">
    <source>
        <dbReference type="Proteomes" id="UP001602119"/>
    </source>
</evidence>
<comment type="caution">
    <text evidence="1">The sequence shown here is derived from an EMBL/GenBank/DDBJ whole genome shotgun (WGS) entry which is preliminary data.</text>
</comment>
<dbReference type="RefSeq" id="WP_387346267.1">
    <property type="nucleotide sequence ID" value="NZ_JBIAXI010000025.1"/>
</dbReference>
<reference evidence="1 2" key="1">
    <citation type="submission" date="2024-10" db="EMBL/GenBank/DDBJ databases">
        <title>The Natural Products Discovery Center: Release of the First 8490 Sequenced Strains for Exploring Actinobacteria Biosynthetic Diversity.</title>
        <authorList>
            <person name="Kalkreuter E."/>
            <person name="Kautsar S.A."/>
            <person name="Yang D."/>
            <person name="Bader C.D."/>
            <person name="Teijaro C.N."/>
            <person name="Fluegel L."/>
            <person name="Davis C.M."/>
            <person name="Simpson J.R."/>
            <person name="Lauterbach L."/>
            <person name="Steele A.D."/>
            <person name="Gui C."/>
            <person name="Meng S."/>
            <person name="Li G."/>
            <person name="Viehrig K."/>
            <person name="Ye F."/>
            <person name="Su P."/>
            <person name="Kiefer A.F."/>
            <person name="Nichols A."/>
            <person name="Cepeda A.J."/>
            <person name="Yan W."/>
            <person name="Fan B."/>
            <person name="Jiang Y."/>
            <person name="Adhikari A."/>
            <person name="Zheng C.-J."/>
            <person name="Schuster L."/>
            <person name="Cowan T.M."/>
            <person name="Smanski M.J."/>
            <person name="Chevrette M.G."/>
            <person name="De Carvalho L.P.S."/>
            <person name="Shen B."/>
        </authorList>
    </citation>
    <scope>NUCLEOTIDE SEQUENCE [LARGE SCALE GENOMIC DNA]</scope>
    <source>
        <strain evidence="1 2">NPDC001281</strain>
    </source>
</reference>
<organism evidence="1 2">
    <name type="scientific">Microtetraspora fusca</name>
    <dbReference type="NCBI Taxonomy" id="1997"/>
    <lineage>
        <taxon>Bacteria</taxon>
        <taxon>Bacillati</taxon>
        <taxon>Actinomycetota</taxon>
        <taxon>Actinomycetes</taxon>
        <taxon>Streptosporangiales</taxon>
        <taxon>Streptosporangiaceae</taxon>
        <taxon>Microtetraspora</taxon>
    </lineage>
</organism>
<proteinExistence type="predicted"/>
<keyword evidence="2" id="KW-1185">Reference proteome</keyword>